<name>A0AAV7VZ01_PLEWA</name>
<evidence type="ECO:0000256" key="1">
    <source>
        <dbReference type="SAM" id="MobiDB-lite"/>
    </source>
</evidence>
<dbReference type="Proteomes" id="UP001066276">
    <property type="component" value="Chromosome 1_2"/>
</dbReference>
<accession>A0AAV7VZ01</accession>
<evidence type="ECO:0000313" key="3">
    <source>
        <dbReference type="Proteomes" id="UP001066276"/>
    </source>
</evidence>
<feature type="region of interest" description="Disordered" evidence="1">
    <location>
        <begin position="1"/>
        <end position="45"/>
    </location>
</feature>
<dbReference type="EMBL" id="JANPWB010000002">
    <property type="protein sequence ID" value="KAJ1205711.1"/>
    <property type="molecule type" value="Genomic_DNA"/>
</dbReference>
<evidence type="ECO:0000313" key="2">
    <source>
        <dbReference type="EMBL" id="KAJ1205711.1"/>
    </source>
</evidence>
<sequence length="69" mass="7329">MGRNSLSRPTQAQTKMDQYTIPTPTVDDVAGAAGSSPGPAAPQPDLSAILKANQESREAVEHKVNELRK</sequence>
<dbReference type="AlphaFoldDB" id="A0AAV7VZ01"/>
<gene>
    <name evidence="2" type="ORF">NDU88_001139</name>
</gene>
<keyword evidence="3" id="KW-1185">Reference proteome</keyword>
<proteinExistence type="predicted"/>
<reference evidence="2" key="1">
    <citation type="journal article" date="2022" name="bioRxiv">
        <title>Sequencing and chromosome-scale assembly of the giantPleurodeles waltlgenome.</title>
        <authorList>
            <person name="Brown T."/>
            <person name="Elewa A."/>
            <person name="Iarovenko S."/>
            <person name="Subramanian E."/>
            <person name="Araus A.J."/>
            <person name="Petzold A."/>
            <person name="Susuki M."/>
            <person name="Suzuki K.-i.T."/>
            <person name="Hayashi T."/>
            <person name="Toyoda A."/>
            <person name="Oliveira C."/>
            <person name="Osipova E."/>
            <person name="Leigh N.D."/>
            <person name="Simon A."/>
            <person name="Yun M.H."/>
        </authorList>
    </citation>
    <scope>NUCLEOTIDE SEQUENCE</scope>
    <source>
        <strain evidence="2">20211129_DDA</strain>
        <tissue evidence="2">Liver</tissue>
    </source>
</reference>
<protein>
    <submittedName>
        <fullName evidence="2">Uncharacterized protein</fullName>
    </submittedName>
</protein>
<feature type="compositionally biased region" description="Polar residues" evidence="1">
    <location>
        <begin position="1"/>
        <end position="23"/>
    </location>
</feature>
<comment type="caution">
    <text evidence="2">The sequence shown here is derived from an EMBL/GenBank/DDBJ whole genome shotgun (WGS) entry which is preliminary data.</text>
</comment>
<organism evidence="2 3">
    <name type="scientific">Pleurodeles waltl</name>
    <name type="common">Iberian ribbed newt</name>
    <dbReference type="NCBI Taxonomy" id="8319"/>
    <lineage>
        <taxon>Eukaryota</taxon>
        <taxon>Metazoa</taxon>
        <taxon>Chordata</taxon>
        <taxon>Craniata</taxon>
        <taxon>Vertebrata</taxon>
        <taxon>Euteleostomi</taxon>
        <taxon>Amphibia</taxon>
        <taxon>Batrachia</taxon>
        <taxon>Caudata</taxon>
        <taxon>Salamandroidea</taxon>
        <taxon>Salamandridae</taxon>
        <taxon>Pleurodelinae</taxon>
        <taxon>Pleurodeles</taxon>
    </lineage>
</organism>